<evidence type="ECO:0000313" key="3">
    <source>
        <dbReference type="Proteomes" id="UP000887159"/>
    </source>
</evidence>
<sequence length="397" mass="45140">MNLEIAFQEKNFNKSSGMDVYQVASASNLDKLEIQLSAARVFTGLRNSCPRGFVLYRADLQHLSDYKADTFRLNTLRSSLVMVASAESLLCVQLVQTVTLRDEVRLLMMKIYTDCSMDVGAVLGSGIFLKWGMVLGSVREILTTAQVFGYSVISSALSWCALLKACKTSFLNFEELSTLLCEIEDCLTSRPLSQDTSDVRALTPGHFVIGVPLLYLPDGTSSTNLALPFRWNWEQQIKQIFWKLWSRDYPHHLQSKPKLCSQMTNLQVGDCLVIHDPQLHILLCKMGSVLQTYPSADQLVRVVNIRTQEWRTEKRPISKLTLILQMEWNFGLFNTVDDRLTNTFTKRSGIGGEREDNIESLIMGHEDELTIEELQEILNEEHQETQRNVSPSEQEED</sequence>
<evidence type="ECO:0000259" key="1">
    <source>
        <dbReference type="Pfam" id="PF18701"/>
    </source>
</evidence>
<accession>A0A8X6RVK3</accession>
<dbReference type="PANTHER" id="PTHR47331">
    <property type="entry name" value="PHD-TYPE DOMAIN-CONTAINING PROTEIN"/>
    <property type="match status" value="1"/>
</dbReference>
<proteinExistence type="predicted"/>
<reference evidence="2" key="1">
    <citation type="submission" date="2020-08" db="EMBL/GenBank/DDBJ databases">
        <title>Multicomponent nature underlies the extraordinary mechanical properties of spider dragline silk.</title>
        <authorList>
            <person name="Kono N."/>
            <person name="Nakamura H."/>
            <person name="Mori M."/>
            <person name="Yoshida Y."/>
            <person name="Ohtoshi R."/>
            <person name="Malay A.D."/>
            <person name="Moran D.A.P."/>
            <person name="Tomita M."/>
            <person name="Numata K."/>
            <person name="Arakawa K."/>
        </authorList>
    </citation>
    <scope>NUCLEOTIDE SEQUENCE</scope>
</reference>
<keyword evidence="3" id="KW-1185">Reference proteome</keyword>
<feature type="domain" description="DUF5641" evidence="1">
    <location>
        <begin position="230"/>
        <end position="322"/>
    </location>
</feature>
<name>A0A8X6RVK3_TRICX</name>
<gene>
    <name evidence="2" type="primary">AVEN_63925_1</name>
    <name evidence="2" type="ORF">TNCV_3504921</name>
</gene>
<evidence type="ECO:0000313" key="2">
    <source>
        <dbReference type="EMBL" id="GFY02612.1"/>
    </source>
</evidence>
<protein>
    <submittedName>
        <fullName evidence="2">DUF5641 domain-containing protein</fullName>
    </submittedName>
</protein>
<dbReference type="InterPro" id="IPR040676">
    <property type="entry name" value="DUF5641"/>
</dbReference>
<dbReference type="Pfam" id="PF18701">
    <property type="entry name" value="DUF5641"/>
    <property type="match status" value="1"/>
</dbReference>
<dbReference type="Proteomes" id="UP000887159">
    <property type="component" value="Unassembled WGS sequence"/>
</dbReference>
<dbReference type="EMBL" id="BMAU01021233">
    <property type="protein sequence ID" value="GFY02612.1"/>
    <property type="molecule type" value="Genomic_DNA"/>
</dbReference>
<dbReference type="AlphaFoldDB" id="A0A8X6RVK3"/>
<organism evidence="2 3">
    <name type="scientific">Trichonephila clavipes</name>
    <name type="common">Golden silk orbweaver</name>
    <name type="synonym">Nephila clavipes</name>
    <dbReference type="NCBI Taxonomy" id="2585209"/>
    <lineage>
        <taxon>Eukaryota</taxon>
        <taxon>Metazoa</taxon>
        <taxon>Ecdysozoa</taxon>
        <taxon>Arthropoda</taxon>
        <taxon>Chelicerata</taxon>
        <taxon>Arachnida</taxon>
        <taxon>Araneae</taxon>
        <taxon>Araneomorphae</taxon>
        <taxon>Entelegynae</taxon>
        <taxon>Araneoidea</taxon>
        <taxon>Nephilidae</taxon>
        <taxon>Trichonephila</taxon>
    </lineage>
</organism>
<comment type="caution">
    <text evidence="2">The sequence shown here is derived from an EMBL/GenBank/DDBJ whole genome shotgun (WGS) entry which is preliminary data.</text>
</comment>